<gene>
    <name evidence="1" type="ORF">PQ472_10790</name>
</gene>
<name>A0ABY7WQA2_9LACO</name>
<protein>
    <recommendedName>
        <fullName evidence="3">TipAS antibiotic-recognition protein</fullName>
    </recommendedName>
</protein>
<sequence length="124" mass="14552">MVPYEIENVPSDSEIKHRVAHYVSCAEKLLPRLKAHDESALRETRQLLLNLETEHSAYVRQDFVAGLEDHELLRRYTHWVRDVVMHTSGTLNWVKAHSLAYDVIDYVSFDLKMRLVRRKPQPTA</sequence>
<evidence type="ECO:0000313" key="1">
    <source>
        <dbReference type="EMBL" id="WDF82363.1"/>
    </source>
</evidence>
<evidence type="ECO:0008006" key="3">
    <source>
        <dbReference type="Google" id="ProtNLM"/>
    </source>
</evidence>
<proteinExistence type="predicted"/>
<evidence type="ECO:0000313" key="2">
    <source>
        <dbReference type="Proteomes" id="UP001220377"/>
    </source>
</evidence>
<dbReference type="EMBL" id="CP117884">
    <property type="protein sequence ID" value="WDF82363.1"/>
    <property type="molecule type" value="Genomic_DNA"/>
</dbReference>
<dbReference type="RefSeq" id="WP_274259763.1">
    <property type="nucleotide sequence ID" value="NZ_CP117884.1"/>
</dbReference>
<keyword evidence="2" id="KW-1185">Reference proteome</keyword>
<accession>A0ABY7WQA2</accession>
<organism evidence="1 2">
    <name type="scientific">Lacticaseibacillus pabuli</name>
    <dbReference type="NCBI Taxonomy" id="3025672"/>
    <lineage>
        <taxon>Bacteria</taxon>
        <taxon>Bacillati</taxon>
        <taxon>Bacillota</taxon>
        <taxon>Bacilli</taxon>
        <taxon>Lactobacillales</taxon>
        <taxon>Lactobacillaceae</taxon>
        <taxon>Lacticaseibacillus</taxon>
    </lineage>
</organism>
<dbReference type="Proteomes" id="UP001220377">
    <property type="component" value="Chromosome"/>
</dbReference>
<reference evidence="1 2" key="1">
    <citation type="submission" date="2023-02" db="EMBL/GenBank/DDBJ databases">
        <title>Genome sequence of Lacticaseibacillus sp. KACC 23028.</title>
        <authorList>
            <person name="Kim S."/>
            <person name="Heo J."/>
            <person name="Kwon S.-W."/>
        </authorList>
    </citation>
    <scope>NUCLEOTIDE SEQUENCE [LARGE SCALE GENOMIC DNA]</scope>
    <source>
        <strain evidence="1 2">KACC 23028</strain>
    </source>
</reference>